<keyword evidence="7 12" id="KW-0862">Zinc</keyword>
<dbReference type="GO" id="GO:0006310">
    <property type="term" value="P:DNA recombination"/>
    <property type="evidence" value="ECO:0007669"/>
    <property type="project" value="InterPro"/>
</dbReference>
<feature type="binding site" evidence="12">
    <location>
        <position position="473"/>
    </location>
    <ligand>
        <name>Zn(2+)</name>
        <dbReference type="ChEBI" id="CHEBI:29105"/>
        <label>1</label>
    </ligand>
</feature>
<keyword evidence="3 12" id="KW-0479">Metal-binding</keyword>
<dbReference type="Pfam" id="PF17764">
    <property type="entry name" value="PriA_3primeBD"/>
    <property type="match status" value="1"/>
</dbReference>
<keyword evidence="6 12" id="KW-0347">Helicase</keyword>
<dbReference type="AlphaFoldDB" id="A0A1T4KQ00"/>
<dbReference type="Pfam" id="PF00271">
    <property type="entry name" value="Helicase_C"/>
    <property type="match status" value="1"/>
</dbReference>
<dbReference type="InterPro" id="IPR011545">
    <property type="entry name" value="DEAD/DEAH_box_helicase_dom"/>
</dbReference>
<dbReference type="NCBIfam" id="TIGR00595">
    <property type="entry name" value="priA"/>
    <property type="match status" value="1"/>
</dbReference>
<evidence type="ECO:0000256" key="6">
    <source>
        <dbReference type="ARBA" id="ARBA00022806"/>
    </source>
</evidence>
<name>A0A1T4KQ00_9FUSO</name>
<keyword evidence="4 12" id="KW-0547">Nucleotide-binding</keyword>
<evidence type="ECO:0000256" key="5">
    <source>
        <dbReference type="ARBA" id="ARBA00022801"/>
    </source>
</evidence>
<dbReference type="STRING" id="180163.SAMN02745174_00534"/>
<dbReference type="RefSeq" id="WP_078693063.1">
    <property type="nucleotide sequence ID" value="NZ_FUWX01000005.1"/>
</dbReference>
<evidence type="ECO:0000256" key="12">
    <source>
        <dbReference type="HAMAP-Rule" id="MF_00983"/>
    </source>
</evidence>
<dbReference type="PANTHER" id="PTHR30580">
    <property type="entry name" value="PRIMOSOMAL PROTEIN N"/>
    <property type="match status" value="1"/>
</dbReference>
<dbReference type="SMART" id="SM00487">
    <property type="entry name" value="DEXDc"/>
    <property type="match status" value="1"/>
</dbReference>
<evidence type="ECO:0000256" key="1">
    <source>
        <dbReference type="ARBA" id="ARBA00022515"/>
    </source>
</evidence>
<evidence type="ECO:0000256" key="4">
    <source>
        <dbReference type="ARBA" id="ARBA00022741"/>
    </source>
</evidence>
<evidence type="ECO:0000313" key="16">
    <source>
        <dbReference type="Proteomes" id="UP000191153"/>
    </source>
</evidence>
<dbReference type="PROSITE" id="PS51194">
    <property type="entry name" value="HELICASE_CTER"/>
    <property type="match status" value="1"/>
</dbReference>
<dbReference type="GO" id="GO:0016887">
    <property type="term" value="F:ATP hydrolysis activity"/>
    <property type="evidence" value="ECO:0007669"/>
    <property type="project" value="RHEA"/>
</dbReference>
<dbReference type="InterPro" id="IPR014001">
    <property type="entry name" value="Helicase_ATP-bd"/>
</dbReference>
<dbReference type="GO" id="GO:0006270">
    <property type="term" value="P:DNA replication initiation"/>
    <property type="evidence" value="ECO:0007669"/>
    <property type="project" value="TreeGrafter"/>
</dbReference>
<evidence type="ECO:0000256" key="10">
    <source>
        <dbReference type="ARBA" id="ARBA00023235"/>
    </source>
</evidence>
<reference evidence="15 16" key="1">
    <citation type="submission" date="2017-02" db="EMBL/GenBank/DDBJ databases">
        <authorList>
            <person name="Peterson S.W."/>
        </authorList>
    </citation>
    <scope>NUCLEOTIDE SEQUENCE [LARGE SCALE GENOMIC DNA]</scope>
    <source>
        <strain evidence="15 16">ATCC 700028</strain>
    </source>
</reference>
<organism evidence="15 16">
    <name type="scientific">Cetobacterium ceti</name>
    <dbReference type="NCBI Taxonomy" id="180163"/>
    <lineage>
        <taxon>Bacteria</taxon>
        <taxon>Fusobacteriati</taxon>
        <taxon>Fusobacteriota</taxon>
        <taxon>Fusobacteriia</taxon>
        <taxon>Fusobacteriales</taxon>
        <taxon>Fusobacteriaceae</taxon>
        <taxon>Cetobacterium</taxon>
    </lineage>
</organism>
<evidence type="ECO:0000313" key="15">
    <source>
        <dbReference type="EMBL" id="SJZ44480.1"/>
    </source>
</evidence>
<dbReference type="PROSITE" id="PS51192">
    <property type="entry name" value="HELICASE_ATP_BIND_1"/>
    <property type="match status" value="1"/>
</dbReference>
<dbReference type="FunFam" id="3.40.50.300:FF:000489">
    <property type="entry name" value="Primosome assembly protein PriA"/>
    <property type="match status" value="1"/>
</dbReference>
<keyword evidence="16" id="KW-1185">Reference proteome</keyword>
<proteinExistence type="inferred from homology"/>
<comment type="catalytic activity">
    <reaction evidence="11 12">
        <text>ATP + H2O = ADP + phosphate + H(+)</text>
        <dbReference type="Rhea" id="RHEA:13065"/>
        <dbReference type="ChEBI" id="CHEBI:15377"/>
        <dbReference type="ChEBI" id="CHEBI:15378"/>
        <dbReference type="ChEBI" id="CHEBI:30616"/>
        <dbReference type="ChEBI" id="CHEBI:43474"/>
        <dbReference type="ChEBI" id="CHEBI:456216"/>
        <dbReference type="EC" id="5.6.2.4"/>
    </reaction>
</comment>
<gene>
    <name evidence="12" type="primary">priA</name>
    <name evidence="15" type="ORF">SAMN02745174_00534</name>
</gene>
<evidence type="ECO:0000259" key="14">
    <source>
        <dbReference type="PROSITE" id="PS51194"/>
    </source>
</evidence>
<dbReference type="GO" id="GO:0008270">
    <property type="term" value="F:zinc ion binding"/>
    <property type="evidence" value="ECO:0007669"/>
    <property type="project" value="UniProtKB-UniRule"/>
</dbReference>
<dbReference type="InterPro" id="IPR005259">
    <property type="entry name" value="PriA"/>
</dbReference>
<dbReference type="Gene3D" id="3.40.1440.60">
    <property type="entry name" value="PriA, 3(prime) DNA-binding domain"/>
    <property type="match status" value="1"/>
</dbReference>
<comment type="catalytic activity">
    <reaction evidence="12">
        <text>Couples ATP hydrolysis with the unwinding of duplex DNA by translocating in the 3'-5' direction.</text>
        <dbReference type="EC" id="5.6.2.4"/>
    </reaction>
</comment>
<dbReference type="InterPro" id="IPR041236">
    <property type="entry name" value="PriA_C"/>
</dbReference>
<comment type="function">
    <text evidence="12">Initiates the restart of stalled replication forks, which reloads the replicative helicase on sites other than the origin of replication. Recognizes and binds to abandoned replication forks and remodels them to uncover a helicase loading site. Promotes assembly of the primosome at these replication forks.</text>
</comment>
<evidence type="ECO:0000256" key="8">
    <source>
        <dbReference type="ARBA" id="ARBA00022840"/>
    </source>
</evidence>
<keyword evidence="5 12" id="KW-0378">Hydrolase</keyword>
<keyword evidence="2 12" id="KW-0235">DNA replication</keyword>
<keyword evidence="10 12" id="KW-0413">Isomerase</keyword>
<evidence type="ECO:0000256" key="7">
    <source>
        <dbReference type="ARBA" id="ARBA00022833"/>
    </source>
</evidence>
<evidence type="ECO:0000259" key="13">
    <source>
        <dbReference type="PROSITE" id="PS51192"/>
    </source>
</evidence>
<dbReference type="InterPro" id="IPR041222">
    <property type="entry name" value="PriA_3primeBD"/>
</dbReference>
<feature type="domain" description="Helicase ATP-binding" evidence="13">
    <location>
        <begin position="246"/>
        <end position="412"/>
    </location>
</feature>
<evidence type="ECO:0000256" key="2">
    <source>
        <dbReference type="ARBA" id="ARBA00022705"/>
    </source>
</evidence>
<protein>
    <recommendedName>
        <fullName evidence="12">Replication restart protein PriA</fullName>
    </recommendedName>
    <alternativeName>
        <fullName evidence="12">ATP-dependent DNA helicase PriA</fullName>
        <ecNumber evidence="12">5.6.2.4</ecNumber>
    </alternativeName>
    <alternativeName>
        <fullName evidence="12">DNA 3'-5' helicase PriA</fullName>
    </alternativeName>
</protein>
<dbReference type="InterPro" id="IPR027417">
    <property type="entry name" value="P-loop_NTPase"/>
</dbReference>
<dbReference type="InterPro" id="IPR001650">
    <property type="entry name" value="Helicase_C-like"/>
</dbReference>
<dbReference type="OrthoDB" id="9759544at2"/>
<dbReference type="PANTHER" id="PTHR30580:SF0">
    <property type="entry name" value="PRIMOSOMAL PROTEIN N"/>
    <property type="match status" value="1"/>
</dbReference>
<comment type="cofactor">
    <cofactor evidence="12">
        <name>Zn(2+)</name>
        <dbReference type="ChEBI" id="CHEBI:29105"/>
    </cofactor>
    <text evidence="12">Binds 2 zinc ions per subunit.</text>
</comment>
<dbReference type="CDD" id="cd17929">
    <property type="entry name" value="DEXHc_priA"/>
    <property type="match status" value="1"/>
</dbReference>
<keyword evidence="8 12" id="KW-0067">ATP-binding</keyword>
<dbReference type="Pfam" id="PF18319">
    <property type="entry name" value="Zn_ribbon_PriA"/>
    <property type="match status" value="1"/>
</dbReference>
<dbReference type="SMART" id="SM00490">
    <property type="entry name" value="HELICc"/>
    <property type="match status" value="1"/>
</dbReference>
<evidence type="ECO:0000256" key="11">
    <source>
        <dbReference type="ARBA" id="ARBA00048988"/>
    </source>
</evidence>
<dbReference type="InterPro" id="IPR040498">
    <property type="entry name" value="PriA_CRR"/>
</dbReference>
<dbReference type="EC" id="5.6.2.4" evidence="12"/>
<dbReference type="Proteomes" id="UP000191153">
    <property type="component" value="Unassembled WGS sequence"/>
</dbReference>
<dbReference type="GO" id="GO:0006302">
    <property type="term" value="P:double-strand break repair"/>
    <property type="evidence" value="ECO:0007669"/>
    <property type="project" value="InterPro"/>
</dbReference>
<evidence type="ECO:0000256" key="9">
    <source>
        <dbReference type="ARBA" id="ARBA00023125"/>
    </source>
</evidence>
<dbReference type="EMBL" id="FUWX01000005">
    <property type="protein sequence ID" value="SJZ44480.1"/>
    <property type="molecule type" value="Genomic_DNA"/>
</dbReference>
<dbReference type="SUPFAM" id="SSF52540">
    <property type="entry name" value="P-loop containing nucleoside triphosphate hydrolases"/>
    <property type="match status" value="1"/>
</dbReference>
<accession>A0A1T4KQ00</accession>
<dbReference type="GO" id="GO:1990077">
    <property type="term" value="C:primosome complex"/>
    <property type="evidence" value="ECO:0007669"/>
    <property type="project" value="UniProtKB-UniRule"/>
</dbReference>
<feature type="binding site" evidence="12">
    <location>
        <position position="482"/>
    </location>
    <ligand>
        <name>Zn(2+)</name>
        <dbReference type="ChEBI" id="CHEBI:29105"/>
        <label>2</label>
    </ligand>
</feature>
<comment type="subunit">
    <text evidence="12">Component of the replication restart primosome.</text>
</comment>
<dbReference type="InterPro" id="IPR042115">
    <property type="entry name" value="PriA_3primeBD_sf"/>
</dbReference>
<dbReference type="Pfam" id="PF18074">
    <property type="entry name" value="PriA_C"/>
    <property type="match status" value="1"/>
</dbReference>
<feature type="binding site" evidence="12">
    <location>
        <position position="513"/>
    </location>
    <ligand>
        <name>Zn(2+)</name>
        <dbReference type="ChEBI" id="CHEBI:29105"/>
        <label>1</label>
    </ligand>
</feature>
<feature type="binding site" evidence="12">
    <location>
        <position position="470"/>
    </location>
    <ligand>
        <name>Zn(2+)</name>
        <dbReference type="ChEBI" id="CHEBI:29105"/>
        <label>1</label>
    </ligand>
</feature>
<dbReference type="GO" id="GO:0043138">
    <property type="term" value="F:3'-5' DNA helicase activity"/>
    <property type="evidence" value="ECO:0007669"/>
    <property type="project" value="UniProtKB-EC"/>
</dbReference>
<dbReference type="GO" id="GO:0006269">
    <property type="term" value="P:DNA replication, synthesis of primer"/>
    <property type="evidence" value="ECO:0007669"/>
    <property type="project" value="UniProtKB-KW"/>
</dbReference>
<comment type="similarity">
    <text evidence="12">Belongs to the helicase family. PriA subfamily.</text>
</comment>
<feature type="binding site" evidence="12">
    <location>
        <position position="510"/>
    </location>
    <ligand>
        <name>Zn(2+)</name>
        <dbReference type="ChEBI" id="CHEBI:29105"/>
        <label>1</label>
    </ligand>
</feature>
<dbReference type="GO" id="GO:0005524">
    <property type="term" value="F:ATP binding"/>
    <property type="evidence" value="ECO:0007669"/>
    <property type="project" value="UniProtKB-UniRule"/>
</dbReference>
<dbReference type="HAMAP" id="MF_00983">
    <property type="entry name" value="PriA"/>
    <property type="match status" value="1"/>
</dbReference>
<feature type="binding site" evidence="12">
    <location>
        <position position="497"/>
    </location>
    <ligand>
        <name>Zn(2+)</name>
        <dbReference type="ChEBI" id="CHEBI:29105"/>
        <label>2</label>
    </ligand>
</feature>
<keyword evidence="1 12" id="KW-0639">Primosome</keyword>
<feature type="binding site" evidence="12">
    <location>
        <position position="500"/>
    </location>
    <ligand>
        <name>Zn(2+)</name>
        <dbReference type="ChEBI" id="CHEBI:29105"/>
        <label>2</label>
    </ligand>
</feature>
<dbReference type="GO" id="GO:0003677">
    <property type="term" value="F:DNA binding"/>
    <property type="evidence" value="ECO:0007669"/>
    <property type="project" value="UniProtKB-UniRule"/>
</dbReference>
<dbReference type="CDD" id="cd18804">
    <property type="entry name" value="SF2_C_priA"/>
    <property type="match status" value="1"/>
</dbReference>
<feature type="domain" description="Helicase C-terminal" evidence="14">
    <location>
        <begin position="505"/>
        <end position="661"/>
    </location>
</feature>
<feature type="binding site" evidence="12">
    <location>
        <position position="479"/>
    </location>
    <ligand>
        <name>Zn(2+)</name>
        <dbReference type="ChEBI" id="CHEBI:29105"/>
        <label>2</label>
    </ligand>
</feature>
<sequence>MKYYKIFIDGTNGFFTYKDEKDEFKIGDPVQVNFRNKLKAGIIIEEEKENEFSFKVLPIKKLLEDQIKFSENFIKLLIWIQNYYLASFDQVFSAAVPSMLNIKYEFLYKFNKDKLTYVNKEMEEYFLERIKVRKNTLTKNFSKERIKKALEKKVLKEENKWISFFQEHEKYKDIEEYFQKKYFVSKETLEKKFSKNIIDNALKNNEIELIKNIKALREDKYSEEIIENKLVEDKILNEEQTYVKNGIINSEKKHFLIKGVTGSGKTEVYIQLIKDGLRKGKGSIFLVPEISLTPQMVKRFQEEFGETIAILHSKMTISERSKEWYNLYSGRKKVVLGVRSAIFAPLKDLEYVIIDEEHENSYKQDSNPRYNAKYVAIKRGELEGAKIVLGSATPSIESYYYGKEGIFELFYMNKRYKDAKMPSMEVVDMKNENNSFFSEKLLDNIRETLLRDEQVILLLNRKGYSTLIQCGDCGHIEECKHCSIKMNYYSSGHILKCNYCGITRKFDGHCSKCGSTNIVHSGKGVERVEEELKKYFPVEIIRVDGESSKEKDFYKNMYRDFSQGKYKIMIGTQMIAKGLHFPNVTLVGVINADTVLTIPDFRSGERTFQLVTQVAGRAGRGEKEGRVIIQTYQPESYVINKILEDDYDGFYEKEIENREILFYPPFSKIINIGISSTKEDILESISKEIYDEISWEMVELHGPMRSLVYKVKDRYRYNIFIKGERKYINHYKKIIREKLKKFKGKDYRVVVDIDPINLI</sequence>
<dbReference type="Gene3D" id="3.40.50.300">
    <property type="entry name" value="P-loop containing nucleotide triphosphate hydrolases"/>
    <property type="match status" value="2"/>
</dbReference>
<evidence type="ECO:0000256" key="3">
    <source>
        <dbReference type="ARBA" id="ARBA00022723"/>
    </source>
</evidence>
<keyword evidence="9 12" id="KW-0238">DNA-binding</keyword>
<dbReference type="Pfam" id="PF00270">
    <property type="entry name" value="DEAD"/>
    <property type="match status" value="1"/>
</dbReference>